<evidence type="ECO:0000256" key="1">
    <source>
        <dbReference type="SAM" id="SignalP"/>
    </source>
</evidence>
<reference evidence="2 3" key="1">
    <citation type="submission" date="2020-08" db="EMBL/GenBank/DDBJ databases">
        <title>Genomic Encyclopedia of Type Strains, Phase IV (KMG-IV): sequencing the most valuable type-strain genomes for metagenomic binning, comparative biology and taxonomic classification.</title>
        <authorList>
            <person name="Goeker M."/>
        </authorList>
    </citation>
    <scope>NUCLEOTIDE SEQUENCE [LARGE SCALE GENOMIC DNA]</scope>
    <source>
        <strain evidence="2 3">DSM 17454</strain>
    </source>
</reference>
<dbReference type="Gene3D" id="3.20.20.80">
    <property type="entry name" value="Glycosidases"/>
    <property type="match status" value="1"/>
</dbReference>
<evidence type="ECO:0000313" key="2">
    <source>
        <dbReference type="EMBL" id="MBB6468347.1"/>
    </source>
</evidence>
<accession>A0A8E1WGZ4</accession>
<name>A0A8E1WGZ4_9HYPH</name>
<comment type="caution">
    <text evidence="2">The sequence shown here is derived from an EMBL/GenBank/DDBJ whole genome shotgun (WGS) entry which is preliminary data.</text>
</comment>
<evidence type="ECO:0000313" key="3">
    <source>
        <dbReference type="Proteomes" id="UP000532373"/>
    </source>
</evidence>
<dbReference type="RefSeq" id="WP_184770773.1">
    <property type="nucleotide sequence ID" value="NZ_JACHGI010000009.1"/>
</dbReference>
<dbReference type="EMBL" id="JACHGI010000009">
    <property type="protein sequence ID" value="MBB6468347.1"/>
    <property type="molecule type" value="Genomic_DNA"/>
</dbReference>
<keyword evidence="1" id="KW-0732">Signal</keyword>
<proteinExistence type="predicted"/>
<protein>
    <submittedName>
        <fullName evidence="2">Uncharacterized protein</fullName>
    </submittedName>
</protein>
<feature type="chain" id="PRO_5034946683" evidence="1">
    <location>
        <begin position="25"/>
        <end position="355"/>
    </location>
</feature>
<sequence>MKLKRSLGLVLALGAAIAASSAMAGDNPANRYANAYKQYTGAACPLAADKIEHFVYFSRDREAIRDHAFLTSDRFVGAQIMYAWRQLEPTEGQYDFSLIQSDVDYLAKHGKRLFIQLQEASFSPEYKPVPDYLLTGDYDGGVTAQYTDGGAVEGWVAKRWNAKVQLRFAALLSALGKQFDGVIEGINLQETAIGVSPETDRSFTPDKYVAALKSNMRAMKTAFPTSTTMLYANFMPGEWLPWEDKGYLRGIYEFGDKTGVGMGAPDLMYMKKGQLNHALAMMHEGKFTVPLGIAVQDGNYVGETGSTNVVAKRTNRVPVLHAFAQDFLKVSYMFWVNQEPYFAEDVLPCFSARKG</sequence>
<dbReference type="SUPFAM" id="SSF51445">
    <property type="entry name" value="(Trans)glycosidases"/>
    <property type="match status" value="1"/>
</dbReference>
<dbReference type="InterPro" id="IPR017853">
    <property type="entry name" value="GH"/>
</dbReference>
<gene>
    <name evidence="2" type="ORF">HNQ96_004231</name>
</gene>
<dbReference type="AlphaFoldDB" id="A0A8E1WGZ4"/>
<organism evidence="2 3">
    <name type="scientific">Aminobacter carboxidus</name>
    <dbReference type="NCBI Taxonomy" id="376165"/>
    <lineage>
        <taxon>Bacteria</taxon>
        <taxon>Pseudomonadati</taxon>
        <taxon>Pseudomonadota</taxon>
        <taxon>Alphaproteobacteria</taxon>
        <taxon>Hyphomicrobiales</taxon>
        <taxon>Phyllobacteriaceae</taxon>
        <taxon>Aminobacter</taxon>
    </lineage>
</organism>
<dbReference type="Proteomes" id="UP000532373">
    <property type="component" value="Unassembled WGS sequence"/>
</dbReference>
<feature type="signal peptide" evidence="1">
    <location>
        <begin position="1"/>
        <end position="24"/>
    </location>
</feature>